<dbReference type="InterPro" id="IPR050126">
    <property type="entry name" value="Ap4A_hydrolase"/>
</dbReference>
<dbReference type="GO" id="GO:0110154">
    <property type="term" value="P:RNA decapping"/>
    <property type="evidence" value="ECO:0007669"/>
    <property type="project" value="TreeGrafter"/>
</dbReference>
<dbReference type="KEGG" id="baj:BCTU_093"/>
<accession>F7WZ34</accession>
<sequence length="217" mass="25479">MSTYIIGDIHGCYKDFQKLLKIISFNIKYDILWITGDLVLRGQDSLSVLRFLYSIKNNIKLVLGNNDLNLIKILLGLQPNDNKLNINNILHAFDRDVLMFWLLQQPLVNIDIKKIILVHAGIFPFWTLEEIIKYNNILQKLLTGKSFFSFLSESLQYTMKFFSWTQALNSKKYIFFILKAFTSMRYIFLNGDLAFSHFNSHFEAKKNKYLSLVCIKK</sequence>
<organism evidence="2 3">
    <name type="scientific">Buchnera aphidicola</name>
    <name type="common">Cinara tujafilina</name>
    <dbReference type="NCBI Taxonomy" id="261317"/>
    <lineage>
        <taxon>Bacteria</taxon>
        <taxon>Pseudomonadati</taxon>
        <taxon>Pseudomonadota</taxon>
        <taxon>Gammaproteobacteria</taxon>
        <taxon>Enterobacterales</taxon>
        <taxon>Erwiniaceae</taxon>
        <taxon>Buchnera</taxon>
    </lineage>
</organism>
<evidence type="ECO:0000313" key="2">
    <source>
        <dbReference type="EMBL" id="AEH39684.1"/>
    </source>
</evidence>
<dbReference type="GO" id="GO:0016791">
    <property type="term" value="F:phosphatase activity"/>
    <property type="evidence" value="ECO:0007669"/>
    <property type="project" value="TreeGrafter"/>
</dbReference>
<reference evidence="2 3" key="1">
    <citation type="journal article" date="2011" name="Appl. Environ. Microbiol.">
        <title>The genome of Buchnera aphidicola from the aphid Cinara tujafilina provides new clues about the evolutionary history of metabolic losses in bacterial endosymbionts.</title>
        <authorList>
            <person name="Lamelas A."/>
            <person name="Gosalbes M.J."/>
            <person name="Moya A."/>
            <person name="Latorre A."/>
        </authorList>
    </citation>
    <scope>NUCLEOTIDE SEQUENCE [LARGE SCALE GENOMIC DNA]</scope>
    <source>
        <strain evidence="3">Cinara tujafilina</strain>
    </source>
</reference>
<dbReference type="Proteomes" id="UP000006811">
    <property type="component" value="Chromosome"/>
</dbReference>
<gene>
    <name evidence="2" type="primary">apaH</name>
    <name evidence="2" type="ORF">BCTU_093</name>
</gene>
<dbReference type="InterPro" id="IPR004843">
    <property type="entry name" value="Calcineurin-like_PHP"/>
</dbReference>
<protein>
    <submittedName>
        <fullName evidence="2">Diadenosine tetraphosphatase</fullName>
    </submittedName>
</protein>
<name>F7WZ34_9GAMM</name>
<dbReference type="STRING" id="261317.BCTU_093"/>
<evidence type="ECO:0000313" key="3">
    <source>
        <dbReference type="Proteomes" id="UP000006811"/>
    </source>
</evidence>
<evidence type="ECO:0000259" key="1">
    <source>
        <dbReference type="Pfam" id="PF00149"/>
    </source>
</evidence>
<dbReference type="SUPFAM" id="SSF56300">
    <property type="entry name" value="Metallo-dependent phosphatases"/>
    <property type="match status" value="1"/>
</dbReference>
<dbReference type="HOGENOM" id="CLU_056184_2_0_6"/>
<proteinExistence type="predicted"/>
<dbReference type="GO" id="GO:0005737">
    <property type="term" value="C:cytoplasm"/>
    <property type="evidence" value="ECO:0007669"/>
    <property type="project" value="TreeGrafter"/>
</dbReference>
<dbReference type="eggNOG" id="COG0639">
    <property type="taxonomic scope" value="Bacteria"/>
</dbReference>
<dbReference type="GO" id="GO:0008803">
    <property type="term" value="F:bis(5'-nucleosyl)-tetraphosphatase (symmetrical) activity"/>
    <property type="evidence" value="ECO:0007669"/>
    <property type="project" value="TreeGrafter"/>
</dbReference>
<dbReference type="NCBIfam" id="NF001204">
    <property type="entry name" value="PRK00166.1"/>
    <property type="match status" value="1"/>
</dbReference>
<keyword evidence="3" id="KW-1185">Reference proteome</keyword>
<dbReference type="AlphaFoldDB" id="F7WZ34"/>
<dbReference type="InterPro" id="IPR029052">
    <property type="entry name" value="Metallo-depent_PP-like"/>
</dbReference>
<dbReference type="PANTHER" id="PTHR42850:SF11">
    <property type="entry name" value="BIS(5'-NUCLEOSYL)-TETRAPHOSPHATASE [SYMMETRICAL]"/>
    <property type="match status" value="1"/>
</dbReference>
<dbReference type="OrthoDB" id="9807890at2"/>
<dbReference type="Gene3D" id="3.60.21.10">
    <property type="match status" value="1"/>
</dbReference>
<dbReference type="EMBL" id="CP001817">
    <property type="protein sequence ID" value="AEH39684.1"/>
    <property type="molecule type" value="Genomic_DNA"/>
</dbReference>
<dbReference type="PANTHER" id="PTHR42850">
    <property type="entry name" value="METALLOPHOSPHOESTERASE"/>
    <property type="match status" value="1"/>
</dbReference>
<feature type="domain" description="Calcineurin-like phosphoesterase" evidence="1">
    <location>
        <begin position="1"/>
        <end position="153"/>
    </location>
</feature>
<dbReference type="Pfam" id="PF00149">
    <property type="entry name" value="Metallophos"/>
    <property type="match status" value="1"/>
</dbReference>